<protein>
    <submittedName>
        <fullName evidence="1">Uncharacterized protein</fullName>
    </submittedName>
</protein>
<dbReference type="EMBL" id="JAACXV010000179">
    <property type="protein sequence ID" value="KAF7282306.1"/>
    <property type="molecule type" value="Genomic_DNA"/>
</dbReference>
<evidence type="ECO:0000313" key="2">
    <source>
        <dbReference type="Proteomes" id="UP000625711"/>
    </source>
</evidence>
<reference evidence="1" key="1">
    <citation type="submission" date="2020-08" db="EMBL/GenBank/DDBJ databases">
        <title>Genome sequencing and assembly of the red palm weevil Rhynchophorus ferrugineus.</title>
        <authorList>
            <person name="Dias G.B."/>
            <person name="Bergman C.M."/>
            <person name="Manee M."/>
        </authorList>
    </citation>
    <scope>NUCLEOTIDE SEQUENCE</scope>
    <source>
        <strain evidence="1">AA-2017</strain>
        <tissue evidence="1">Whole larva</tissue>
    </source>
</reference>
<organism evidence="1 2">
    <name type="scientific">Rhynchophorus ferrugineus</name>
    <name type="common">Red palm weevil</name>
    <name type="synonym">Curculio ferrugineus</name>
    <dbReference type="NCBI Taxonomy" id="354439"/>
    <lineage>
        <taxon>Eukaryota</taxon>
        <taxon>Metazoa</taxon>
        <taxon>Ecdysozoa</taxon>
        <taxon>Arthropoda</taxon>
        <taxon>Hexapoda</taxon>
        <taxon>Insecta</taxon>
        <taxon>Pterygota</taxon>
        <taxon>Neoptera</taxon>
        <taxon>Endopterygota</taxon>
        <taxon>Coleoptera</taxon>
        <taxon>Polyphaga</taxon>
        <taxon>Cucujiformia</taxon>
        <taxon>Curculionidae</taxon>
        <taxon>Dryophthorinae</taxon>
        <taxon>Rhynchophorus</taxon>
    </lineage>
</organism>
<sequence length="149" mass="16704">MLSLLRQLYGVVAISFVSFRGTSERKKTTKPSTFPTMEERSRYGAAPAIFIFPHLSPDEHQEGNLAKTEVWKGARGWMTAEPLSVFLESIAKKLIGPVTVRELRMWVVDGGAREEDTGAGEGRPGDRERAEWLSFRGRHLAGRESLRMA</sequence>
<dbReference type="AlphaFoldDB" id="A0A834IMJ2"/>
<proteinExistence type="predicted"/>
<gene>
    <name evidence="1" type="ORF">GWI33_002880</name>
</gene>
<dbReference type="Proteomes" id="UP000625711">
    <property type="component" value="Unassembled WGS sequence"/>
</dbReference>
<keyword evidence="2" id="KW-1185">Reference proteome</keyword>
<evidence type="ECO:0000313" key="1">
    <source>
        <dbReference type="EMBL" id="KAF7282306.1"/>
    </source>
</evidence>
<accession>A0A834IMJ2</accession>
<name>A0A834IMJ2_RHYFE</name>
<comment type="caution">
    <text evidence="1">The sequence shown here is derived from an EMBL/GenBank/DDBJ whole genome shotgun (WGS) entry which is preliminary data.</text>
</comment>